<organism evidence="1">
    <name type="scientific">Anguilla anguilla</name>
    <name type="common">European freshwater eel</name>
    <name type="synonym">Muraena anguilla</name>
    <dbReference type="NCBI Taxonomy" id="7936"/>
    <lineage>
        <taxon>Eukaryota</taxon>
        <taxon>Metazoa</taxon>
        <taxon>Chordata</taxon>
        <taxon>Craniata</taxon>
        <taxon>Vertebrata</taxon>
        <taxon>Euteleostomi</taxon>
        <taxon>Actinopterygii</taxon>
        <taxon>Neopterygii</taxon>
        <taxon>Teleostei</taxon>
        <taxon>Anguilliformes</taxon>
        <taxon>Anguillidae</taxon>
        <taxon>Anguilla</taxon>
    </lineage>
</organism>
<reference evidence="1" key="2">
    <citation type="journal article" date="2015" name="Fish Shellfish Immunol.">
        <title>Early steps in the European eel (Anguilla anguilla)-Vibrio vulnificus interaction in the gills: Role of the RtxA13 toxin.</title>
        <authorList>
            <person name="Callol A."/>
            <person name="Pajuelo D."/>
            <person name="Ebbesson L."/>
            <person name="Teles M."/>
            <person name="MacKenzie S."/>
            <person name="Amaro C."/>
        </authorList>
    </citation>
    <scope>NUCLEOTIDE SEQUENCE</scope>
</reference>
<accession>A0A0E9PYV1</accession>
<dbReference type="EMBL" id="GBXM01060222">
    <property type="protein sequence ID" value="JAH48355.1"/>
    <property type="molecule type" value="Transcribed_RNA"/>
</dbReference>
<sequence length="8" mass="978">MYNCLTMC</sequence>
<proteinExistence type="predicted"/>
<name>A0A0E9PYV1_ANGAN</name>
<evidence type="ECO:0000313" key="1">
    <source>
        <dbReference type="EMBL" id="JAH09786.1"/>
    </source>
</evidence>
<reference evidence="1" key="1">
    <citation type="submission" date="2014-11" db="EMBL/GenBank/DDBJ databases">
        <authorList>
            <person name="Amaro Gonzalez C."/>
        </authorList>
    </citation>
    <scope>NUCLEOTIDE SEQUENCE</scope>
</reference>
<protein>
    <submittedName>
        <fullName evidence="1">Uncharacterized protein</fullName>
    </submittedName>
</protein>
<dbReference type="EMBL" id="GBXM01098791">
    <property type="protein sequence ID" value="JAH09786.1"/>
    <property type="molecule type" value="Transcribed_RNA"/>
</dbReference>